<dbReference type="SUPFAM" id="SSF52058">
    <property type="entry name" value="L domain-like"/>
    <property type="match status" value="1"/>
</dbReference>
<reference evidence="4 5" key="1">
    <citation type="submission" date="2020-05" db="EMBL/GenBank/DDBJ databases">
        <authorList>
            <person name="Campoy J."/>
            <person name="Schneeberger K."/>
            <person name="Spophaly S."/>
        </authorList>
    </citation>
    <scope>NUCLEOTIDE SEQUENCE [LARGE SCALE GENOMIC DNA]</scope>
    <source>
        <strain evidence="4">PruArmRojPasFocal</strain>
    </source>
</reference>
<dbReference type="CDD" id="cd22160">
    <property type="entry name" value="F-box_AtFBL13-like"/>
    <property type="match status" value="1"/>
</dbReference>
<dbReference type="InterPro" id="IPR053781">
    <property type="entry name" value="F-box_AtFBL13-like"/>
</dbReference>
<dbReference type="CDD" id="cd09612">
    <property type="entry name" value="Jacalin"/>
    <property type="match status" value="1"/>
</dbReference>
<accession>A0A6J5U8A3</accession>
<proteinExistence type="inferred from homology"/>
<dbReference type="Gene3D" id="2.100.10.30">
    <property type="entry name" value="Jacalin-like lectin domain"/>
    <property type="match status" value="1"/>
</dbReference>
<gene>
    <name evidence="4" type="ORF">CURHAP_LOCUS19029</name>
</gene>
<dbReference type="Proteomes" id="UP000507222">
    <property type="component" value="Unassembled WGS sequence"/>
</dbReference>
<dbReference type="AlphaFoldDB" id="A0A6J5U8A3"/>
<evidence type="ECO:0000259" key="3">
    <source>
        <dbReference type="PROSITE" id="PS51752"/>
    </source>
</evidence>
<protein>
    <recommendedName>
        <fullName evidence="3">Jacalin-type lectin domain-containing protein</fullName>
    </recommendedName>
</protein>
<keyword evidence="2" id="KW-0430">Lectin</keyword>
<dbReference type="InterPro" id="IPR001229">
    <property type="entry name" value="Jacalin-like_lectin_dom"/>
</dbReference>
<dbReference type="Pfam" id="PF00646">
    <property type="entry name" value="F-box"/>
    <property type="match status" value="1"/>
</dbReference>
<dbReference type="PANTHER" id="PTHR34145">
    <property type="entry name" value="OS02G0105600 PROTEIN"/>
    <property type="match status" value="1"/>
</dbReference>
<dbReference type="GO" id="GO:0005536">
    <property type="term" value="F:D-glucose binding"/>
    <property type="evidence" value="ECO:0007669"/>
    <property type="project" value="UniProtKB-ARBA"/>
</dbReference>
<feature type="domain" description="Jacalin-type lectin" evidence="3">
    <location>
        <begin position="687"/>
        <end position="829"/>
    </location>
</feature>
<evidence type="ECO:0000313" key="4">
    <source>
        <dbReference type="EMBL" id="CAB4272439.1"/>
    </source>
</evidence>
<dbReference type="SUPFAM" id="SSF51101">
    <property type="entry name" value="Mannose-binding lectins"/>
    <property type="match status" value="1"/>
</dbReference>
<dbReference type="InterPro" id="IPR036047">
    <property type="entry name" value="F-box-like_dom_sf"/>
</dbReference>
<evidence type="ECO:0000256" key="2">
    <source>
        <dbReference type="ARBA" id="ARBA00022734"/>
    </source>
</evidence>
<dbReference type="InterPro" id="IPR001810">
    <property type="entry name" value="F-box_dom"/>
</dbReference>
<evidence type="ECO:0000256" key="1">
    <source>
        <dbReference type="ARBA" id="ARBA00006568"/>
    </source>
</evidence>
<name>A0A6J5U8A3_PRUAR</name>
<dbReference type="InterPro" id="IPR036404">
    <property type="entry name" value="Jacalin-like_lectin_dom_sf"/>
</dbReference>
<organism evidence="4 5">
    <name type="scientific">Prunus armeniaca</name>
    <name type="common">Apricot</name>
    <name type="synonym">Armeniaca vulgaris</name>
    <dbReference type="NCBI Taxonomy" id="36596"/>
    <lineage>
        <taxon>Eukaryota</taxon>
        <taxon>Viridiplantae</taxon>
        <taxon>Streptophyta</taxon>
        <taxon>Embryophyta</taxon>
        <taxon>Tracheophyta</taxon>
        <taxon>Spermatophyta</taxon>
        <taxon>Magnoliopsida</taxon>
        <taxon>eudicotyledons</taxon>
        <taxon>Gunneridae</taxon>
        <taxon>Pentapetalae</taxon>
        <taxon>rosids</taxon>
        <taxon>fabids</taxon>
        <taxon>Rosales</taxon>
        <taxon>Rosaceae</taxon>
        <taxon>Amygdaloideae</taxon>
        <taxon>Amygdaleae</taxon>
        <taxon>Prunus</taxon>
    </lineage>
</organism>
<dbReference type="Gene3D" id="3.80.10.10">
    <property type="entry name" value="Ribonuclease Inhibitor"/>
    <property type="match status" value="1"/>
</dbReference>
<dbReference type="InterPro" id="IPR032675">
    <property type="entry name" value="LRR_dom_sf"/>
</dbReference>
<dbReference type="InterPro" id="IPR033734">
    <property type="entry name" value="Jacalin-like_lectin_dom_plant"/>
</dbReference>
<dbReference type="InterPro" id="IPR055357">
    <property type="entry name" value="LRR_At1g61320_AtMIF1"/>
</dbReference>
<dbReference type="FunFam" id="2.100.10.30:FF:000001">
    <property type="entry name" value="Jacalin-related lectin 33"/>
    <property type="match status" value="1"/>
</dbReference>
<dbReference type="EMBL" id="CAEKDK010000003">
    <property type="protein sequence ID" value="CAB4272439.1"/>
    <property type="molecule type" value="Genomic_DNA"/>
</dbReference>
<evidence type="ECO:0000313" key="5">
    <source>
        <dbReference type="Proteomes" id="UP000507222"/>
    </source>
</evidence>
<dbReference type="PANTHER" id="PTHR34145:SF28">
    <property type="entry name" value="F-BOX DOMAIN-CONTAINING PROTEIN"/>
    <property type="match status" value="1"/>
</dbReference>
<dbReference type="GO" id="GO:0005537">
    <property type="term" value="F:D-mannose binding"/>
    <property type="evidence" value="ECO:0007669"/>
    <property type="project" value="UniProtKB-ARBA"/>
</dbReference>
<dbReference type="PROSITE" id="PS51752">
    <property type="entry name" value="JACALIN_LECTIN"/>
    <property type="match status" value="1"/>
</dbReference>
<dbReference type="Pfam" id="PF23622">
    <property type="entry name" value="LRR_At1g61320_AtMIF1"/>
    <property type="match status" value="2"/>
</dbReference>
<comment type="similarity">
    <text evidence="1">Belongs to the jacalin lectin family.</text>
</comment>
<dbReference type="SUPFAM" id="SSF81383">
    <property type="entry name" value="F-box domain"/>
    <property type="match status" value="1"/>
</dbReference>
<dbReference type="Pfam" id="PF01419">
    <property type="entry name" value="Jacalin"/>
    <property type="match status" value="1"/>
</dbReference>
<dbReference type="InterPro" id="IPR053772">
    <property type="entry name" value="At1g61320/At1g61330-like"/>
</dbReference>
<sequence>MNYFAIRSLPSSKQMMLKRALQNLRVPSESKRKRISGTVYCKTCAIDLCAEASGAHRKRKREQFSIIDKNVKLKKQQTAKDSNSVDKRVASMDYISQLPDTVIHIILSFLRSTKDAARTSILSKRWRDMWISFSVLTFDQRTFQELEGVQSMENCNEVFKQFIDKSLQSHLDRKLGIYKFVLHLTSYDPALVHHMERWFGIATENNAKELGFHVHVKGTRRYILPKNVFAAEGITGLRLQGCKLETCSIIKLPHLQKLYLRNLRVDQQIIMNLISSCPLIDDLRLIQCSGLSCLDISSLLKLDRVEVHCCNVLKKIDITAPSLQAFWYCGKKQVSCKINLKDCESLKRLTLEDSRMTNNQFHGRFFSFPLLEKLELSNCLKLTNIRIGSHRLNRLVLRGCKNLEEAEIDTPNLLSFEYQDRKLKLNLKSEPLWFPKLREFLGKFDHKGLKLVVRTSKNVIIHEDFGEILLSTCGGHKIEMVQSSVGTEELLDISLHKGHPQTLSIMSSSSSEFPKLVHEKIINRKEDPTCCTSNNPNNKCWRHFLKDAKMVNLKAAKGKNDSESMAWLKSRPNANEIACFRLDWKSDKDALWGGLPLSNKHVIWVNPGLHATPADIIRILLLLQDMRCDLVPKFFSVQKEKLVGDFDRLCTELAAFSLLCFSVLSILFKPSLSPMDGKERASGKKKTIVVGPWGGNGGADWDDGIYNGVREITLVYGHCIDSITVVYDRNGKPVKAETHGGRGGNQTAEIKLQYPDEFLVSVSGHYCPMVYGGGPIIRSLKFQSNRRTFGPYGIEEGTPFTFTVDGGKIVGLKGRNGWYLDAIGFHVSPPPTKKLFQSIQKSFRRLGSSVSKP</sequence>
<dbReference type="SMART" id="SM00915">
    <property type="entry name" value="Jacalin"/>
    <property type="match status" value="1"/>
</dbReference>